<dbReference type="InterPro" id="IPR001509">
    <property type="entry name" value="Epimerase_deHydtase"/>
</dbReference>
<dbReference type="InterPro" id="IPR036291">
    <property type="entry name" value="NAD(P)-bd_dom_sf"/>
</dbReference>
<dbReference type="AlphaFoldDB" id="A0A4R6TSQ7"/>
<dbReference type="EMBL" id="SNYI01000001">
    <property type="protein sequence ID" value="TDQ33213.1"/>
    <property type="molecule type" value="Genomic_DNA"/>
</dbReference>
<evidence type="ECO:0000313" key="3">
    <source>
        <dbReference type="Proteomes" id="UP000295468"/>
    </source>
</evidence>
<evidence type="ECO:0000259" key="1">
    <source>
        <dbReference type="Pfam" id="PF01370"/>
    </source>
</evidence>
<dbReference type="GO" id="GO:0005737">
    <property type="term" value="C:cytoplasm"/>
    <property type="evidence" value="ECO:0007669"/>
    <property type="project" value="TreeGrafter"/>
</dbReference>
<comment type="caution">
    <text evidence="2">The sequence shown here is derived from an EMBL/GenBank/DDBJ whole genome shotgun (WGS) entry which is preliminary data.</text>
</comment>
<protein>
    <submittedName>
        <fullName evidence="2">Nucleoside-diphosphate-sugar epimerase</fullName>
    </submittedName>
</protein>
<dbReference type="GO" id="GO:0004029">
    <property type="term" value="F:aldehyde dehydrogenase (NAD+) activity"/>
    <property type="evidence" value="ECO:0007669"/>
    <property type="project" value="TreeGrafter"/>
</dbReference>
<dbReference type="RefSeq" id="WP_133643217.1">
    <property type="nucleotide sequence ID" value="NZ_SNYI01000001.1"/>
</dbReference>
<dbReference type="OrthoDB" id="596910at2"/>
<name>A0A4R6TSQ7_9FLAO</name>
<dbReference type="PANTHER" id="PTHR48079:SF6">
    <property type="entry name" value="NAD(P)-BINDING DOMAIN-CONTAINING PROTEIN-RELATED"/>
    <property type="match status" value="1"/>
</dbReference>
<organism evidence="2 3">
    <name type="scientific">Zeaxanthinibacter enoshimensis</name>
    <dbReference type="NCBI Taxonomy" id="392009"/>
    <lineage>
        <taxon>Bacteria</taxon>
        <taxon>Pseudomonadati</taxon>
        <taxon>Bacteroidota</taxon>
        <taxon>Flavobacteriia</taxon>
        <taxon>Flavobacteriales</taxon>
        <taxon>Flavobacteriaceae</taxon>
        <taxon>Zeaxanthinibacter</taxon>
    </lineage>
</organism>
<reference evidence="2 3" key="1">
    <citation type="submission" date="2019-03" db="EMBL/GenBank/DDBJ databases">
        <title>Genomic Encyclopedia of Archaeal and Bacterial Type Strains, Phase II (KMG-II): from individual species to whole genera.</title>
        <authorList>
            <person name="Goeker M."/>
        </authorList>
    </citation>
    <scope>NUCLEOTIDE SEQUENCE [LARGE SCALE GENOMIC DNA]</scope>
    <source>
        <strain evidence="2 3">DSM 18435</strain>
    </source>
</reference>
<keyword evidence="3" id="KW-1185">Reference proteome</keyword>
<dbReference type="SUPFAM" id="SSF51735">
    <property type="entry name" value="NAD(P)-binding Rossmann-fold domains"/>
    <property type="match status" value="1"/>
</dbReference>
<dbReference type="InterPro" id="IPR051783">
    <property type="entry name" value="NAD(P)-dependent_oxidoreduct"/>
</dbReference>
<dbReference type="PANTHER" id="PTHR48079">
    <property type="entry name" value="PROTEIN YEEZ"/>
    <property type="match status" value="1"/>
</dbReference>
<evidence type="ECO:0000313" key="2">
    <source>
        <dbReference type="EMBL" id="TDQ33213.1"/>
    </source>
</evidence>
<gene>
    <name evidence="2" type="ORF">CLV82_1051</name>
</gene>
<accession>A0A4R6TSQ7</accession>
<dbReference type="Pfam" id="PF01370">
    <property type="entry name" value="Epimerase"/>
    <property type="match status" value="1"/>
</dbReference>
<dbReference type="Proteomes" id="UP000295468">
    <property type="component" value="Unassembled WGS sequence"/>
</dbReference>
<proteinExistence type="predicted"/>
<dbReference type="Gene3D" id="3.40.50.720">
    <property type="entry name" value="NAD(P)-binding Rossmann-like Domain"/>
    <property type="match status" value="1"/>
</dbReference>
<feature type="domain" description="NAD-dependent epimerase/dehydratase" evidence="1">
    <location>
        <begin position="2"/>
        <end position="233"/>
    </location>
</feature>
<sequence length="335" mass="37416">MIFVTGGTGLVGSHLLLHLLNKGMGVRALYREPESLQQVYNTWEYYGHSPEELKKDLQWVKGDLMDIPSLEMALQGIETVYHCAALVSFDPGDYLALRRANITGTANLVNVCLAMGVRQLCYVSSIATIGSPLDTRMANEEDELLTPVNNVYALTKHGAEMEVWRGSQEGLAVVIVNPGLIIGPGSWDRSSGRLFGIAGKGSAFYPPGGTGVIGVNDVAEIMIAMMQRKERNQKYILVAENMSYKQLLEKVSTALGHRPPRKKIPLWVLKIAWRLDWFRAKFTGAERKLTRDRVASLDKQVLYDNTKITALLNYTYESLDSIITFSAEKYLKDRK</sequence>